<sequence length="120" mass="13404">MTLWGCSLLPAPPPFLTTFNKCVIHAIGELHPNIRRIDMAHHPPTITQPTIARALREAKKQGCELIEIKPTGELFIHINKSIASTTIGNVYSIEDFPPLEDEKEEYTTNHSCPSVDGIKF</sequence>
<proteinExistence type="predicted"/>
<dbReference type="EnsemblBacteria" id="CAF27487">
    <property type="protein sequence ID" value="CAF27487"/>
    <property type="gene ID" value="BH06840"/>
</dbReference>
<name>A0A0H3LY55_BARHE</name>
<dbReference type="Proteomes" id="UP000000421">
    <property type="component" value="Chromosome"/>
</dbReference>
<dbReference type="eggNOG" id="ENOG5031401">
    <property type="taxonomic scope" value="Bacteria"/>
</dbReference>
<reference evidence="1 2" key="1">
    <citation type="journal article" date="2004" name="Proc. Natl. Acad. Sci. U.S.A.">
        <title>The louse-borne human pathogen Bartonella quintana is a genomic derivative of the zoonotic agent Bartonella henselae.</title>
        <authorList>
            <person name="Alsmark U.C.M."/>
            <person name="Frank A.C."/>
            <person name="Karlberg E.O."/>
            <person name="Legault B.-A."/>
            <person name="Ardell D.H."/>
            <person name="Canbaeck B."/>
            <person name="Eriksson A.-S."/>
            <person name="Naeslund A.K."/>
            <person name="Handley S.A."/>
            <person name="Huvet M."/>
            <person name="La Scola B."/>
            <person name="Holmberg M."/>
            <person name="Andersson S.G.E."/>
        </authorList>
    </citation>
    <scope>NUCLEOTIDE SEQUENCE [LARGE SCALE GENOMIC DNA]</scope>
    <source>
        <strain evidence="2">ATCC 49882 / DSM 28221 / CCUG 30454 / Houston 1</strain>
    </source>
</reference>
<accession>A0A0H3LY55</accession>
<evidence type="ECO:0000313" key="2">
    <source>
        <dbReference type="Proteomes" id="UP000000421"/>
    </source>
</evidence>
<gene>
    <name evidence="1" type="ordered locus">BH06840</name>
</gene>
<dbReference type="AlphaFoldDB" id="A0A0H3LY55"/>
<organism evidence="1 2">
    <name type="scientific">Bartonella henselae (strain ATCC 49882 / DSM 28221 / CCUG 30454 / Houston 1)</name>
    <name type="common">Rochalimaea henselae</name>
    <dbReference type="NCBI Taxonomy" id="283166"/>
    <lineage>
        <taxon>Bacteria</taxon>
        <taxon>Pseudomonadati</taxon>
        <taxon>Pseudomonadota</taxon>
        <taxon>Alphaproteobacteria</taxon>
        <taxon>Hyphomicrobiales</taxon>
        <taxon>Bartonellaceae</taxon>
        <taxon>Bartonella</taxon>
    </lineage>
</organism>
<keyword evidence="2" id="KW-1185">Reference proteome</keyword>
<dbReference type="EMBL" id="BX897699">
    <property type="protein sequence ID" value="CAF27487.1"/>
    <property type="molecule type" value="Genomic_DNA"/>
</dbReference>
<protein>
    <submittedName>
        <fullName evidence="1">Hypothetical genomic island protein</fullName>
    </submittedName>
</protein>
<evidence type="ECO:0000313" key="1">
    <source>
        <dbReference type="EMBL" id="CAF27487.1"/>
    </source>
</evidence>
<dbReference type="KEGG" id="bhe:BH06840"/>
<dbReference type="PaxDb" id="283166-BH06840"/>